<accession>A0ABV0AYK7</accession>
<proteinExistence type="predicted"/>
<reference evidence="1 2" key="1">
    <citation type="submission" date="2024-05" db="EMBL/GenBank/DDBJ databases">
        <title>Microbispora sp.ZYX-F-249.</title>
        <authorList>
            <person name="Xie H."/>
        </authorList>
    </citation>
    <scope>NUCLEOTIDE SEQUENCE [LARGE SCALE GENOMIC DNA]</scope>
    <source>
        <strain evidence="1 2">ZYX-F-249</strain>
    </source>
</reference>
<dbReference type="RefSeq" id="WP_346229248.1">
    <property type="nucleotide sequence ID" value="NZ_JBDJAW010000032.1"/>
</dbReference>
<evidence type="ECO:0000313" key="1">
    <source>
        <dbReference type="EMBL" id="MEN3539351.1"/>
    </source>
</evidence>
<dbReference type="EMBL" id="JBDJAW010000032">
    <property type="protein sequence ID" value="MEN3539351.1"/>
    <property type="molecule type" value="Genomic_DNA"/>
</dbReference>
<protein>
    <recommendedName>
        <fullName evidence="3">Subtilisin inhibitor domain-containing protein</fullName>
    </recommendedName>
</protein>
<dbReference type="Proteomes" id="UP001447516">
    <property type="component" value="Unassembled WGS sequence"/>
</dbReference>
<sequence length="146" mass="15593">MKYKIEYLEWGRLSRIDGGDMGSKAGMSIALLAGALVVGTVGSAWAGAPGWSDAYGDGRVSVPADRSMIKVCDGRKDNVAYKAVWHNDNPVDARKPFEVRAPQGGCATDSSLFGSVKVFKLCQGQIGTDKRVRWGACRAAVWPGGR</sequence>
<keyword evidence="2" id="KW-1185">Reference proteome</keyword>
<name>A0ABV0AYK7_9ACTN</name>
<comment type="caution">
    <text evidence="1">The sequence shown here is derived from an EMBL/GenBank/DDBJ whole genome shotgun (WGS) entry which is preliminary data.</text>
</comment>
<gene>
    <name evidence="1" type="ORF">AAH991_29855</name>
</gene>
<organism evidence="1 2">
    <name type="scientific">Microbispora maris</name>
    <dbReference type="NCBI Taxonomy" id="3144104"/>
    <lineage>
        <taxon>Bacteria</taxon>
        <taxon>Bacillati</taxon>
        <taxon>Actinomycetota</taxon>
        <taxon>Actinomycetes</taxon>
        <taxon>Streptosporangiales</taxon>
        <taxon>Streptosporangiaceae</taxon>
        <taxon>Microbispora</taxon>
    </lineage>
</organism>
<evidence type="ECO:0008006" key="3">
    <source>
        <dbReference type="Google" id="ProtNLM"/>
    </source>
</evidence>
<evidence type="ECO:0000313" key="2">
    <source>
        <dbReference type="Proteomes" id="UP001447516"/>
    </source>
</evidence>